<dbReference type="AlphaFoldDB" id="A0A849BR04"/>
<keyword evidence="1" id="KW-0378">Hydrolase</keyword>
<reference evidence="1 2" key="1">
    <citation type="submission" date="2020-05" db="EMBL/GenBank/DDBJ databases">
        <title>MicrobeNet Type strains.</title>
        <authorList>
            <person name="Nicholson A.C."/>
        </authorList>
    </citation>
    <scope>NUCLEOTIDE SEQUENCE [LARGE SCALE GENOMIC DNA]</scope>
    <source>
        <strain evidence="1 2">JCM 14547</strain>
    </source>
</reference>
<organism evidence="1 2">
    <name type="scientific">Pseudokineococcus marinus</name>
    <dbReference type="NCBI Taxonomy" id="351215"/>
    <lineage>
        <taxon>Bacteria</taxon>
        <taxon>Bacillati</taxon>
        <taxon>Actinomycetota</taxon>
        <taxon>Actinomycetes</taxon>
        <taxon>Kineosporiales</taxon>
        <taxon>Kineosporiaceae</taxon>
        <taxon>Pseudokineococcus</taxon>
    </lineage>
</organism>
<keyword evidence="1" id="KW-0540">Nuclease</keyword>
<gene>
    <name evidence="1" type="ORF">HLB09_12060</name>
</gene>
<evidence type="ECO:0000313" key="2">
    <source>
        <dbReference type="Proteomes" id="UP000555552"/>
    </source>
</evidence>
<keyword evidence="1" id="KW-0255">Endonuclease</keyword>
<dbReference type="Gene3D" id="3.60.10.10">
    <property type="entry name" value="Endonuclease/exonuclease/phosphatase"/>
    <property type="match status" value="1"/>
</dbReference>
<sequence length="44" mass="4478">RAGSRARIDALLVRGARVRSAQVLDAAGASDHAPLVAELEVPAA</sequence>
<dbReference type="SUPFAM" id="SSF56219">
    <property type="entry name" value="DNase I-like"/>
    <property type="match status" value="1"/>
</dbReference>
<proteinExistence type="predicted"/>
<keyword evidence="2" id="KW-1185">Reference proteome</keyword>
<comment type="caution">
    <text evidence="1">The sequence shown here is derived from an EMBL/GenBank/DDBJ whole genome shotgun (WGS) entry which is preliminary data.</text>
</comment>
<dbReference type="InterPro" id="IPR036691">
    <property type="entry name" value="Endo/exonu/phosph_ase_sf"/>
</dbReference>
<protein>
    <submittedName>
        <fullName evidence="1">Endonuclease</fullName>
    </submittedName>
</protein>
<feature type="non-terminal residue" evidence="1">
    <location>
        <position position="1"/>
    </location>
</feature>
<evidence type="ECO:0000313" key="1">
    <source>
        <dbReference type="EMBL" id="NNH23813.1"/>
    </source>
</evidence>
<accession>A0A849BR04</accession>
<name>A0A849BR04_9ACTN</name>
<dbReference type="EMBL" id="JABEMA010000200">
    <property type="protein sequence ID" value="NNH23813.1"/>
    <property type="molecule type" value="Genomic_DNA"/>
</dbReference>
<dbReference type="GO" id="GO:0004519">
    <property type="term" value="F:endonuclease activity"/>
    <property type="evidence" value="ECO:0007669"/>
    <property type="project" value="UniProtKB-KW"/>
</dbReference>
<dbReference type="Proteomes" id="UP000555552">
    <property type="component" value="Unassembled WGS sequence"/>
</dbReference>